<accession>A0A7I9YFS6</accession>
<name>A0A7I9YFS6_MYCAL</name>
<evidence type="ECO:0000313" key="1">
    <source>
        <dbReference type="EMBL" id="GFG87541.1"/>
    </source>
</evidence>
<dbReference type="EMBL" id="BLKY01000001">
    <property type="protein sequence ID" value="GFG87541.1"/>
    <property type="molecule type" value="Genomic_DNA"/>
</dbReference>
<evidence type="ECO:0000313" key="2">
    <source>
        <dbReference type="Proteomes" id="UP000465305"/>
    </source>
</evidence>
<dbReference type="AlphaFoldDB" id="A0A7I9YFS6"/>
<proteinExistence type="predicted"/>
<reference evidence="1 2" key="1">
    <citation type="journal article" date="2019" name="Emerg. Microbes Infect.">
        <title>Comprehensive subspecies identification of 175 nontuberculous mycobacteria species based on 7547 genomic profiles.</title>
        <authorList>
            <person name="Matsumoto Y."/>
            <person name="Kinjo T."/>
            <person name="Motooka D."/>
            <person name="Nabeya D."/>
            <person name="Jung N."/>
            <person name="Uechi K."/>
            <person name="Horii T."/>
            <person name="Iida T."/>
            <person name="Fujita J."/>
            <person name="Nakamura S."/>
        </authorList>
    </citation>
    <scope>NUCLEOTIDE SEQUENCE [LARGE SCALE GENOMIC DNA]</scope>
    <source>
        <strain evidence="1 2">JCM 30723</strain>
    </source>
</reference>
<protein>
    <submittedName>
        <fullName evidence="1">Uncharacterized protein</fullName>
    </submittedName>
</protein>
<organism evidence="1 2">
    <name type="scientific">Mycolicibacter algericus</name>
    <name type="common">Mycobacterium algericum</name>
    <dbReference type="NCBI Taxonomy" id="1288388"/>
    <lineage>
        <taxon>Bacteria</taxon>
        <taxon>Bacillati</taxon>
        <taxon>Actinomycetota</taxon>
        <taxon>Actinomycetes</taxon>
        <taxon>Mycobacteriales</taxon>
        <taxon>Mycobacteriaceae</taxon>
        <taxon>Mycolicibacter</taxon>
    </lineage>
</organism>
<sequence>MVFGDRDGLHVAATQRSAAVQQVAPDHCTVGDKYAAAPDEGVHTAERVLPVAAGGRVTCGPKGVVDELAGAATGVVVQIGGVDQACGVDLAGHPPAYQLEWSDGW</sequence>
<gene>
    <name evidence="1" type="ORF">MALGJ_42170</name>
</gene>
<dbReference type="Proteomes" id="UP000465305">
    <property type="component" value="Unassembled WGS sequence"/>
</dbReference>
<comment type="caution">
    <text evidence="1">The sequence shown here is derived from an EMBL/GenBank/DDBJ whole genome shotgun (WGS) entry which is preliminary data.</text>
</comment>